<dbReference type="EMBL" id="JAPEUX010000005">
    <property type="protein sequence ID" value="KAJ4351363.1"/>
    <property type="molecule type" value="Genomic_DNA"/>
</dbReference>
<dbReference type="InterPro" id="IPR052523">
    <property type="entry name" value="Trichothecene_AcTrans"/>
</dbReference>
<dbReference type="PANTHER" id="PTHR42791">
    <property type="entry name" value="GNAT FAMILY ACETYLTRANSFERASE"/>
    <property type="match status" value="1"/>
</dbReference>
<keyword evidence="3" id="KW-1185">Reference proteome</keyword>
<reference evidence="2" key="1">
    <citation type="submission" date="2022-10" db="EMBL/GenBank/DDBJ databases">
        <title>Tapping the CABI collections for fungal endophytes: first genome assemblies for Collariella, Neodidymelliopsis, Ascochyta clinopodiicola, Didymella pomorum, Didymosphaeria variabile, Neocosmospora piperis and Neocucurbitaria cava.</title>
        <authorList>
            <person name="Hill R."/>
        </authorList>
    </citation>
    <scope>NUCLEOTIDE SEQUENCE</scope>
    <source>
        <strain evidence="2">IMI 356815</strain>
    </source>
</reference>
<dbReference type="InterPro" id="IPR016181">
    <property type="entry name" value="Acyl_CoA_acyltransferase"/>
</dbReference>
<dbReference type="SUPFAM" id="SSF55729">
    <property type="entry name" value="Acyl-CoA N-acyltransferases (Nat)"/>
    <property type="match status" value="1"/>
</dbReference>
<accession>A0A9W8XJM3</accession>
<dbReference type="GeneID" id="80910233"/>
<dbReference type="AlphaFoldDB" id="A0A9W8XJM3"/>
<dbReference type="GO" id="GO:0016747">
    <property type="term" value="F:acyltransferase activity, transferring groups other than amino-acyl groups"/>
    <property type="evidence" value="ECO:0007669"/>
    <property type="project" value="InterPro"/>
</dbReference>
<protein>
    <recommendedName>
        <fullName evidence="1">N-acetyltransferase domain-containing protein</fullName>
    </recommendedName>
</protein>
<organism evidence="2 3">
    <name type="scientific">Didymosphaeria variabile</name>
    <dbReference type="NCBI Taxonomy" id="1932322"/>
    <lineage>
        <taxon>Eukaryota</taxon>
        <taxon>Fungi</taxon>
        <taxon>Dikarya</taxon>
        <taxon>Ascomycota</taxon>
        <taxon>Pezizomycotina</taxon>
        <taxon>Dothideomycetes</taxon>
        <taxon>Pleosporomycetidae</taxon>
        <taxon>Pleosporales</taxon>
        <taxon>Massarineae</taxon>
        <taxon>Didymosphaeriaceae</taxon>
        <taxon>Didymosphaeria</taxon>
    </lineage>
</organism>
<comment type="caution">
    <text evidence="2">The sequence shown here is derived from an EMBL/GenBank/DDBJ whole genome shotgun (WGS) entry which is preliminary data.</text>
</comment>
<dbReference type="RefSeq" id="XP_056069719.1">
    <property type="nucleotide sequence ID" value="XM_056215472.1"/>
</dbReference>
<evidence type="ECO:0000313" key="3">
    <source>
        <dbReference type="Proteomes" id="UP001140513"/>
    </source>
</evidence>
<gene>
    <name evidence="2" type="ORF">N0V89_006703</name>
</gene>
<sequence length="245" mass="27044">MADNSNITIEPVSDASDFTQIFHCVAEAFGRQAKDSVWIVTSPGWDTPDGQKRGAASLVKRWQNVKTNKSGKPNTVFLKATLPDPADASKRRIAGMAIWQQASFVDGYGDPPTDDLGADLLQTLDPTDARFAGQMFKSLWKRRIAYAKEKASADPPAIFVLDMCAVDPDFQRRGIAQKLVQWGLDEAKRRGDLECTTEASSMGRGAYQKLGFQPEGTEDIVYEVDAEFASRDKPPNLFLRTGVKH</sequence>
<dbReference type="InterPro" id="IPR000182">
    <property type="entry name" value="GNAT_dom"/>
</dbReference>
<dbReference type="Gene3D" id="3.40.630.30">
    <property type="match status" value="1"/>
</dbReference>
<dbReference type="PANTHER" id="PTHR42791:SF14">
    <property type="entry name" value="N-ACETYLTRANSFERASE DOMAIN-CONTAINING PROTEIN"/>
    <property type="match status" value="1"/>
</dbReference>
<dbReference type="PROSITE" id="PS51186">
    <property type="entry name" value="GNAT"/>
    <property type="match status" value="1"/>
</dbReference>
<evidence type="ECO:0000313" key="2">
    <source>
        <dbReference type="EMBL" id="KAJ4351363.1"/>
    </source>
</evidence>
<feature type="domain" description="N-acetyltransferase" evidence="1">
    <location>
        <begin position="161"/>
        <end position="234"/>
    </location>
</feature>
<dbReference type="OrthoDB" id="2832510at2759"/>
<proteinExistence type="predicted"/>
<dbReference type="Proteomes" id="UP001140513">
    <property type="component" value="Unassembled WGS sequence"/>
</dbReference>
<dbReference type="CDD" id="cd04301">
    <property type="entry name" value="NAT_SF"/>
    <property type="match status" value="1"/>
</dbReference>
<dbReference type="Pfam" id="PF13508">
    <property type="entry name" value="Acetyltransf_7"/>
    <property type="match status" value="1"/>
</dbReference>
<name>A0A9W8XJM3_9PLEO</name>
<evidence type="ECO:0000259" key="1">
    <source>
        <dbReference type="PROSITE" id="PS51186"/>
    </source>
</evidence>